<gene>
    <name evidence="4" type="ORF">OSTQU699_LOCUS7929</name>
</gene>
<keyword evidence="1" id="KW-0547">Nucleotide-binding</keyword>
<dbReference type="InterPro" id="IPR017441">
    <property type="entry name" value="Protein_kinase_ATP_BS"/>
</dbReference>
<dbReference type="AlphaFoldDB" id="A0A8S1J8Z3"/>
<evidence type="ECO:0000256" key="2">
    <source>
        <dbReference type="SAM" id="SignalP"/>
    </source>
</evidence>
<evidence type="ECO:0000256" key="1">
    <source>
        <dbReference type="PROSITE-ProRule" id="PRU10141"/>
    </source>
</evidence>
<evidence type="ECO:0000313" key="4">
    <source>
        <dbReference type="EMBL" id="CAD7702572.1"/>
    </source>
</evidence>
<feature type="chain" id="PRO_5035759213" description="Protein kinase domain-containing protein" evidence="2">
    <location>
        <begin position="22"/>
        <end position="426"/>
    </location>
</feature>
<feature type="binding site" evidence="1">
    <location>
        <position position="77"/>
    </location>
    <ligand>
        <name>ATP</name>
        <dbReference type="ChEBI" id="CHEBI:30616"/>
    </ligand>
</feature>
<dbReference type="OrthoDB" id="551108at2759"/>
<evidence type="ECO:0000313" key="5">
    <source>
        <dbReference type="Proteomes" id="UP000708148"/>
    </source>
</evidence>
<organism evidence="4 5">
    <name type="scientific">Ostreobium quekettii</name>
    <dbReference type="NCBI Taxonomy" id="121088"/>
    <lineage>
        <taxon>Eukaryota</taxon>
        <taxon>Viridiplantae</taxon>
        <taxon>Chlorophyta</taxon>
        <taxon>core chlorophytes</taxon>
        <taxon>Ulvophyceae</taxon>
        <taxon>TCBD clade</taxon>
        <taxon>Bryopsidales</taxon>
        <taxon>Ostreobineae</taxon>
        <taxon>Ostreobiaceae</taxon>
        <taxon>Ostreobium</taxon>
    </lineage>
</organism>
<keyword evidence="2" id="KW-0732">Signal</keyword>
<dbReference type="SUPFAM" id="SSF56112">
    <property type="entry name" value="Protein kinase-like (PK-like)"/>
    <property type="match status" value="1"/>
</dbReference>
<protein>
    <recommendedName>
        <fullName evidence="3">Protein kinase domain-containing protein</fullName>
    </recommendedName>
</protein>
<dbReference type="Proteomes" id="UP000708148">
    <property type="component" value="Unassembled WGS sequence"/>
</dbReference>
<dbReference type="Pfam" id="PF07714">
    <property type="entry name" value="PK_Tyr_Ser-Thr"/>
    <property type="match status" value="1"/>
</dbReference>
<dbReference type="InterPro" id="IPR011009">
    <property type="entry name" value="Kinase-like_dom_sf"/>
</dbReference>
<comment type="caution">
    <text evidence="4">The sequence shown here is derived from an EMBL/GenBank/DDBJ whole genome shotgun (WGS) entry which is preliminary data.</text>
</comment>
<feature type="domain" description="Protein kinase" evidence="3">
    <location>
        <begin position="50"/>
        <end position="355"/>
    </location>
</feature>
<keyword evidence="1" id="KW-0067">ATP-binding</keyword>
<dbReference type="Gene3D" id="1.10.510.10">
    <property type="entry name" value="Transferase(Phosphotransferase) domain 1"/>
    <property type="match status" value="1"/>
</dbReference>
<dbReference type="InterPro" id="IPR001245">
    <property type="entry name" value="Ser-Thr/Tyr_kinase_cat_dom"/>
</dbReference>
<dbReference type="GO" id="GO:0005524">
    <property type="term" value="F:ATP binding"/>
    <property type="evidence" value="ECO:0007669"/>
    <property type="project" value="UniProtKB-UniRule"/>
</dbReference>
<dbReference type="PROSITE" id="PS00107">
    <property type="entry name" value="PROTEIN_KINASE_ATP"/>
    <property type="match status" value="1"/>
</dbReference>
<accession>A0A8S1J8Z3</accession>
<evidence type="ECO:0000259" key="3">
    <source>
        <dbReference type="PROSITE" id="PS50011"/>
    </source>
</evidence>
<reference evidence="4" key="1">
    <citation type="submission" date="2020-12" db="EMBL/GenBank/DDBJ databases">
        <authorList>
            <person name="Iha C."/>
        </authorList>
    </citation>
    <scope>NUCLEOTIDE SEQUENCE</scope>
</reference>
<dbReference type="InterPro" id="IPR051681">
    <property type="entry name" value="Ser/Thr_Kinases-Pseudokinases"/>
</dbReference>
<dbReference type="PROSITE" id="PS50011">
    <property type="entry name" value="PROTEIN_KINASE_DOM"/>
    <property type="match status" value="1"/>
</dbReference>
<dbReference type="Gene3D" id="3.30.200.20">
    <property type="entry name" value="Phosphorylase Kinase, domain 1"/>
    <property type="match status" value="1"/>
</dbReference>
<dbReference type="GO" id="GO:0004674">
    <property type="term" value="F:protein serine/threonine kinase activity"/>
    <property type="evidence" value="ECO:0007669"/>
    <property type="project" value="TreeGrafter"/>
</dbReference>
<dbReference type="EMBL" id="CAJHUC010001874">
    <property type="protein sequence ID" value="CAD7702572.1"/>
    <property type="molecule type" value="Genomic_DNA"/>
</dbReference>
<sequence length="426" mass="46063">MATLCLSTTVAILLLCGIALHQHDQDSSQCMGPSIAKQKKRANGTTRSPVALRRVLGQGQGSTVYKARYHGKDAVAKIVSCADTSRDDLWGVHAAKRLEHPNLVQVYTVGRVVDGFPAARNVDTEGSIWGANFSFGSGKADDRCSATEKGFIKTCIVMERCRLGNLRSAIRRGWFCHTGQFKNPKMLHIVTVAHQVALSMKYLHSCGIIHGNLQRSNVLLHKRVSLCTKSQITVKVCLSMLSHWEGNRICHPDLEAFPLTSLLHMAPEVLQGGATSKASDVYSFGVLLWEVVTGREVSGESQRRDLVEFIRDGHRPKVPAYCHPGYAALIASCWNQDRRKRPGFDVIVSRLAEMLSELARLQDVHATAPATLPAASCTGIGGSPASFFDTAHALGELPLEPAATAVATSAEAAQIGLNEPGPNRGA</sequence>
<name>A0A8S1J8Z3_9CHLO</name>
<feature type="signal peptide" evidence="2">
    <location>
        <begin position="1"/>
        <end position="21"/>
    </location>
</feature>
<dbReference type="PANTHER" id="PTHR44329">
    <property type="entry name" value="SERINE/THREONINE-PROTEIN KINASE TNNI3K-RELATED"/>
    <property type="match status" value="1"/>
</dbReference>
<dbReference type="InterPro" id="IPR000719">
    <property type="entry name" value="Prot_kinase_dom"/>
</dbReference>
<proteinExistence type="predicted"/>
<keyword evidence="5" id="KW-1185">Reference proteome</keyword>